<evidence type="ECO:0000259" key="1">
    <source>
        <dbReference type="Pfam" id="PF12728"/>
    </source>
</evidence>
<name>A0A6G9CNP5_RHOER</name>
<dbReference type="InterPro" id="IPR041657">
    <property type="entry name" value="HTH_17"/>
</dbReference>
<reference evidence="2 3" key="1">
    <citation type="submission" date="2020-03" db="EMBL/GenBank/DDBJ databases">
        <title>Screen low temperature-resistant strains for efficient degradation of petroleum hydrocarbons under the low temperature.</title>
        <authorList>
            <person name="Wang Y."/>
            <person name="Chen J."/>
        </authorList>
    </citation>
    <scope>NUCLEOTIDE SEQUENCE [LARGE SCALE GENOMIC DNA]</scope>
    <source>
        <strain evidence="2 3">KB1</strain>
    </source>
</reference>
<evidence type="ECO:0000313" key="2">
    <source>
        <dbReference type="EMBL" id="QIP38627.1"/>
    </source>
</evidence>
<gene>
    <name evidence="2" type="ORF">G9444_1383</name>
</gene>
<organism evidence="2 3">
    <name type="scientific">Rhodococcus erythropolis</name>
    <name type="common">Arthrobacter picolinophilus</name>
    <dbReference type="NCBI Taxonomy" id="1833"/>
    <lineage>
        <taxon>Bacteria</taxon>
        <taxon>Bacillati</taxon>
        <taxon>Actinomycetota</taxon>
        <taxon>Actinomycetes</taxon>
        <taxon>Mycobacteriales</taxon>
        <taxon>Nocardiaceae</taxon>
        <taxon>Rhodococcus</taxon>
        <taxon>Rhodococcus erythropolis group</taxon>
    </lineage>
</organism>
<dbReference type="Pfam" id="PF12728">
    <property type="entry name" value="HTH_17"/>
    <property type="match status" value="1"/>
</dbReference>
<sequence length="90" mass="9865">MWGTVRVRLRPAQIFTDILRTAKTGEVMAQLHPIPYVCGRTGLGRTSIYGYIAAGKLKSIKVGRRRLVAESAIEELIAYLESQSDASVAS</sequence>
<dbReference type="EMBL" id="CP050124">
    <property type="protein sequence ID" value="QIP38627.1"/>
    <property type="molecule type" value="Genomic_DNA"/>
</dbReference>
<feature type="domain" description="Helix-turn-helix" evidence="1">
    <location>
        <begin position="40"/>
        <end position="78"/>
    </location>
</feature>
<evidence type="ECO:0000313" key="3">
    <source>
        <dbReference type="Proteomes" id="UP000502345"/>
    </source>
</evidence>
<protein>
    <recommendedName>
        <fullName evidence="1">Helix-turn-helix domain-containing protein</fullName>
    </recommendedName>
</protein>
<dbReference type="Proteomes" id="UP000502345">
    <property type="component" value="Chromosome"/>
</dbReference>
<proteinExistence type="predicted"/>
<dbReference type="AlphaFoldDB" id="A0A6G9CNP5"/>
<accession>A0A6G9CNP5</accession>